<name>A0A066WEH2_TILAU</name>
<dbReference type="SUPFAM" id="SSF52540">
    <property type="entry name" value="P-loop containing nucleoside triphosphate hydrolases"/>
    <property type="match status" value="1"/>
</dbReference>
<dbReference type="AlphaFoldDB" id="A0A066WEH2"/>
<dbReference type="HOGENOM" id="CLU_285156_0_0_1"/>
<dbReference type="InterPro" id="IPR027417">
    <property type="entry name" value="P-loop_NTPase"/>
</dbReference>
<sequence length="1087" mass="123073">MAANAFGQFLDDYSHAQSLCWDIRAAVNMYTTPDDPNWESKRAVMLRKHGIGSQFYKNYREINPSITARLAEEPGERKVTGTASRKGKAKAKREALLEVQEDTCTAAGRLESPVFGYIDLDGIAPHPLAFVNQDMEGRGWLTFKGRISLRPPFTTSTAFDTCALDFMNSVITLSGWDRHRAMQRFCERSAPAMTGHLKADVSLTPEALQYGTLPLDNPFVEFRAKKKHDMAAKVPLASSAAMRKLMNAILNRPSSLLEIDTTASYWSQSPNKFYTLPEEPRRIPQDAQALASNKTTRGRSGLKTGATVLLDPCNNSVAGMSEGDLRGDQDEEKLDSMMTSDQLPFNNSTKLLLEACRPASDHEEATPPAGSLNSTMLLYQRKALSWMLRRERPMTEDSEARTFPGWTALRAKVPESADQHQSKRVKAENNDEGAVSENSTGLPGKCGTFYFEEVTGMLSAKRFKAHPLQPGGLLADQMGLGKTVEILALIASNPRTPDYCDISSYREEIREACKQLQDLDIVLTTYEFLTSELRLCSRITFSQSTPRSCPLEVLWHRVVVDEAQMISHSTEKVAGICNELWRTNGWSSTGTPITQGVSDLHGLLVFLDHDPLASARHFKTLLEIPFEKADALGIYRMRSLLPRFMWRHTKDHVRDELDLPSNETIWLDLKMTGLEHTLYSKNVAEFRKKFVHAIRSGRTPDLTSVNSLRQLVSHPQHSDDFGSDARLSFLQLFDRLLERNERALRTRRAHICTLTLQLAFGVQFYSNLKGQKWDGGEPPSDDEMRRQQKSAKKPKQMLRIKNRKRRWNMPRTLDGNPDPPMHFNPERQTLLFYEKIYRDASEADLENPEFHLVDRDAGSEEVGPAANGFIFDNAVVMRNRLRGGATGRREQIGWILKPRAKMDRLKNELVTQHEQLDATTRDVRYLRNRPREEASSASTKGNGTARCVERLAGRKEPVCPNCRMPFKKATFVQRFLPMRSAQAMARISRIRQTRSQSQNTTTIRVRMKNTIEEEIVEIASRKTKQTDVATGGKYRDGLTLDDLAKILGVNIVKEREEARLHRVQRRAEVQAARETAWGRFQAAINRN</sequence>
<feature type="domain" description="SNF2 N-terminal" evidence="4">
    <location>
        <begin position="509"/>
        <end position="716"/>
    </location>
</feature>
<evidence type="ECO:0000313" key="5">
    <source>
        <dbReference type="EMBL" id="KDN52171.1"/>
    </source>
</evidence>
<dbReference type="InterPro" id="IPR038718">
    <property type="entry name" value="SNF2-like_sf"/>
</dbReference>
<dbReference type="GeneID" id="25266926"/>
<dbReference type="InterPro" id="IPR052583">
    <property type="entry name" value="ATP-helicase/E3_Ub-Ligase"/>
</dbReference>
<comment type="caution">
    <text evidence="5">The sequence shown here is derived from an EMBL/GenBank/DDBJ whole genome shotgun (WGS) entry which is preliminary data.</text>
</comment>
<dbReference type="InterPro" id="IPR000330">
    <property type="entry name" value="SNF2_N"/>
</dbReference>
<keyword evidence="1" id="KW-0547">Nucleotide-binding</keyword>
<dbReference type="OrthoDB" id="2801544at2759"/>
<dbReference type="PANTHER" id="PTHR45865:SF1">
    <property type="entry name" value="E3 UBIQUITIN-PROTEIN LIGASE SHPRH"/>
    <property type="match status" value="1"/>
</dbReference>
<keyword evidence="2" id="KW-0067">ATP-binding</keyword>
<dbReference type="Gene3D" id="3.40.50.300">
    <property type="entry name" value="P-loop containing nucleotide triphosphate hydrolases"/>
    <property type="match status" value="1"/>
</dbReference>
<dbReference type="PANTHER" id="PTHR45865">
    <property type="entry name" value="E3 UBIQUITIN-PROTEIN LIGASE SHPRH FAMILY MEMBER"/>
    <property type="match status" value="1"/>
</dbReference>
<evidence type="ECO:0000256" key="2">
    <source>
        <dbReference type="ARBA" id="ARBA00022840"/>
    </source>
</evidence>
<dbReference type="STRING" id="1037660.A0A066WEH2"/>
<feature type="compositionally biased region" description="Basic and acidic residues" evidence="3">
    <location>
        <begin position="413"/>
        <end position="429"/>
    </location>
</feature>
<dbReference type="RefSeq" id="XP_013245018.1">
    <property type="nucleotide sequence ID" value="XM_013389564.1"/>
</dbReference>
<evidence type="ECO:0000256" key="1">
    <source>
        <dbReference type="ARBA" id="ARBA00022741"/>
    </source>
</evidence>
<accession>A0A066WEH2</accession>
<evidence type="ECO:0000256" key="3">
    <source>
        <dbReference type="SAM" id="MobiDB-lite"/>
    </source>
</evidence>
<feature type="compositionally biased region" description="Basic residues" evidence="3">
    <location>
        <begin position="787"/>
        <end position="797"/>
    </location>
</feature>
<dbReference type="Proteomes" id="UP000027361">
    <property type="component" value="Unassembled WGS sequence"/>
</dbReference>
<feature type="region of interest" description="Disordered" evidence="3">
    <location>
        <begin position="413"/>
        <end position="439"/>
    </location>
</feature>
<dbReference type="GO" id="GO:0005524">
    <property type="term" value="F:ATP binding"/>
    <property type="evidence" value="ECO:0007669"/>
    <property type="project" value="InterPro"/>
</dbReference>
<gene>
    <name evidence="5" type="ORF">K437DRAFT_281506</name>
</gene>
<keyword evidence="6" id="KW-1185">Reference proteome</keyword>
<dbReference type="EMBL" id="JMSN01000013">
    <property type="protein sequence ID" value="KDN52171.1"/>
    <property type="molecule type" value="Genomic_DNA"/>
</dbReference>
<feature type="domain" description="SNF2 N-terminal" evidence="4">
    <location>
        <begin position="379"/>
        <end position="491"/>
    </location>
</feature>
<dbReference type="InParanoid" id="A0A066WEH2"/>
<feature type="region of interest" description="Disordered" evidence="3">
    <location>
        <begin position="771"/>
        <end position="797"/>
    </location>
</feature>
<evidence type="ECO:0000313" key="6">
    <source>
        <dbReference type="Proteomes" id="UP000027361"/>
    </source>
</evidence>
<evidence type="ECO:0000259" key="4">
    <source>
        <dbReference type="Pfam" id="PF00176"/>
    </source>
</evidence>
<dbReference type="Pfam" id="PF00176">
    <property type="entry name" value="SNF2-rel_dom"/>
    <property type="match status" value="2"/>
</dbReference>
<dbReference type="Gene3D" id="3.40.50.10810">
    <property type="entry name" value="Tandem AAA-ATPase domain"/>
    <property type="match status" value="2"/>
</dbReference>
<reference evidence="5 6" key="1">
    <citation type="submission" date="2014-05" db="EMBL/GenBank/DDBJ databases">
        <title>Draft genome sequence of a rare smut relative, Tilletiaria anomala UBC 951.</title>
        <authorList>
            <consortium name="DOE Joint Genome Institute"/>
            <person name="Toome M."/>
            <person name="Kuo A."/>
            <person name="Henrissat B."/>
            <person name="Lipzen A."/>
            <person name="Tritt A."/>
            <person name="Yoshinaga Y."/>
            <person name="Zane M."/>
            <person name="Barry K."/>
            <person name="Grigoriev I.V."/>
            <person name="Spatafora J.W."/>
            <person name="Aimea M.C."/>
        </authorList>
    </citation>
    <scope>NUCLEOTIDE SEQUENCE [LARGE SCALE GENOMIC DNA]</scope>
    <source>
        <strain evidence="5 6">UBC 951</strain>
    </source>
</reference>
<proteinExistence type="predicted"/>
<organism evidence="5 6">
    <name type="scientific">Tilletiaria anomala (strain ATCC 24038 / CBS 436.72 / UBC 951)</name>
    <dbReference type="NCBI Taxonomy" id="1037660"/>
    <lineage>
        <taxon>Eukaryota</taxon>
        <taxon>Fungi</taxon>
        <taxon>Dikarya</taxon>
        <taxon>Basidiomycota</taxon>
        <taxon>Ustilaginomycotina</taxon>
        <taxon>Exobasidiomycetes</taxon>
        <taxon>Georgefischeriales</taxon>
        <taxon>Tilletiariaceae</taxon>
        <taxon>Tilletiaria</taxon>
    </lineage>
</organism>
<protein>
    <recommendedName>
        <fullName evidence="4">SNF2 N-terminal domain-containing protein</fullName>
    </recommendedName>
</protein>